<reference evidence="2" key="1">
    <citation type="submission" date="2018-02" db="EMBL/GenBank/DDBJ databases">
        <title>Rhizophora mucronata_Transcriptome.</title>
        <authorList>
            <person name="Meera S.P."/>
            <person name="Sreeshan A."/>
            <person name="Augustine A."/>
        </authorList>
    </citation>
    <scope>NUCLEOTIDE SEQUENCE</scope>
    <source>
        <tissue evidence="2">Leaf</tissue>
    </source>
</reference>
<evidence type="ECO:0000256" key="1">
    <source>
        <dbReference type="SAM" id="SignalP"/>
    </source>
</evidence>
<feature type="chain" id="PRO_5015185484" evidence="1">
    <location>
        <begin position="22"/>
        <end position="61"/>
    </location>
</feature>
<evidence type="ECO:0000313" key="2">
    <source>
        <dbReference type="EMBL" id="MBW99418.1"/>
    </source>
</evidence>
<organism evidence="2">
    <name type="scientific">Rhizophora mucronata</name>
    <name type="common">Asiatic mangrove</name>
    <dbReference type="NCBI Taxonomy" id="61149"/>
    <lineage>
        <taxon>Eukaryota</taxon>
        <taxon>Viridiplantae</taxon>
        <taxon>Streptophyta</taxon>
        <taxon>Embryophyta</taxon>
        <taxon>Tracheophyta</taxon>
        <taxon>Spermatophyta</taxon>
        <taxon>Magnoliopsida</taxon>
        <taxon>eudicotyledons</taxon>
        <taxon>Gunneridae</taxon>
        <taxon>Pentapetalae</taxon>
        <taxon>rosids</taxon>
        <taxon>fabids</taxon>
        <taxon>Malpighiales</taxon>
        <taxon>Rhizophoraceae</taxon>
        <taxon>Rhizophora</taxon>
    </lineage>
</organism>
<feature type="signal peptide" evidence="1">
    <location>
        <begin position="1"/>
        <end position="21"/>
    </location>
</feature>
<proteinExistence type="predicted"/>
<name>A0A2P2K144_RHIMU</name>
<keyword evidence="1" id="KW-0732">Signal</keyword>
<accession>A0A2P2K144</accession>
<dbReference type="AlphaFoldDB" id="A0A2P2K144"/>
<dbReference type="EMBL" id="GGEC01018935">
    <property type="protein sequence ID" value="MBW99418.1"/>
    <property type="molecule type" value="Transcribed_RNA"/>
</dbReference>
<protein>
    <submittedName>
        <fullName evidence="2">Uncharacterized protein</fullName>
    </submittedName>
</protein>
<sequence>MLSCLINWWVLNGLVVWGSSSQKDKGVKAYVKWRKRVESQKKKELFEDKDQFFLMDLDQFL</sequence>